<dbReference type="Proteomes" id="UP000286576">
    <property type="component" value="Unassembled WGS sequence"/>
</dbReference>
<keyword evidence="1" id="KW-1133">Transmembrane helix</keyword>
<proteinExistence type="predicted"/>
<evidence type="ECO:0000313" key="2">
    <source>
        <dbReference type="EMBL" id="RIV89240.1"/>
    </source>
</evidence>
<dbReference type="AlphaFoldDB" id="A0A418NX98"/>
<sequence>MSASDPIADVERICEPMTNEISNEVLGMKLVADLLAWASAFLLGVLGGMTWVSNMAESLRLDALLFTPSQLVLAASMLCLILALIIRSKTRRAT</sequence>
<evidence type="ECO:0000256" key="1">
    <source>
        <dbReference type="SAM" id="Phobius"/>
    </source>
</evidence>
<feature type="transmembrane region" description="Helical" evidence="1">
    <location>
        <begin position="34"/>
        <end position="52"/>
    </location>
</feature>
<keyword evidence="1" id="KW-0472">Membrane</keyword>
<organism evidence="2 3">
    <name type="scientific">Aurantiacibacter zhengii</name>
    <dbReference type="NCBI Taxonomy" id="2307003"/>
    <lineage>
        <taxon>Bacteria</taxon>
        <taxon>Pseudomonadati</taxon>
        <taxon>Pseudomonadota</taxon>
        <taxon>Alphaproteobacteria</taxon>
        <taxon>Sphingomonadales</taxon>
        <taxon>Erythrobacteraceae</taxon>
        <taxon>Aurantiacibacter</taxon>
    </lineage>
</organism>
<feature type="transmembrane region" description="Helical" evidence="1">
    <location>
        <begin position="64"/>
        <end position="86"/>
    </location>
</feature>
<accession>A0A418NX98</accession>
<dbReference type="EMBL" id="QXFL01000001">
    <property type="protein sequence ID" value="RIV89240.1"/>
    <property type="molecule type" value="Genomic_DNA"/>
</dbReference>
<gene>
    <name evidence="2" type="ORF">D2V07_03105</name>
</gene>
<evidence type="ECO:0000313" key="3">
    <source>
        <dbReference type="Proteomes" id="UP000286576"/>
    </source>
</evidence>
<comment type="caution">
    <text evidence="2">The sequence shown here is derived from an EMBL/GenBank/DDBJ whole genome shotgun (WGS) entry which is preliminary data.</text>
</comment>
<keyword evidence="3" id="KW-1185">Reference proteome</keyword>
<protein>
    <submittedName>
        <fullName evidence="2">Uncharacterized protein</fullName>
    </submittedName>
</protein>
<keyword evidence="1" id="KW-0812">Transmembrane</keyword>
<reference evidence="2 3" key="1">
    <citation type="submission" date="2018-08" db="EMBL/GenBank/DDBJ databases">
        <title>Erythrobacter zhengii sp.nov., a bacterium isolated from deep-sea sediment.</title>
        <authorList>
            <person name="Fang C."/>
            <person name="Wu Y.-H."/>
            <person name="Sun C."/>
            <person name="Wang H."/>
            <person name="Cheng H."/>
            <person name="Meng F.-X."/>
            <person name="Wang C.-S."/>
            <person name="Xu X.-W."/>
        </authorList>
    </citation>
    <scope>NUCLEOTIDE SEQUENCE [LARGE SCALE GENOMIC DNA]</scope>
    <source>
        <strain evidence="2 3">V18</strain>
    </source>
</reference>
<name>A0A418NX98_9SPHN</name>